<gene>
    <name evidence="2" type="ORF">STAS_06874</name>
</gene>
<evidence type="ECO:0000313" key="2">
    <source>
        <dbReference type="EMBL" id="GER30916.1"/>
    </source>
</evidence>
<name>A0A5A7PEH7_STRAF</name>
<feature type="region of interest" description="Disordered" evidence="1">
    <location>
        <begin position="97"/>
        <end position="119"/>
    </location>
</feature>
<keyword evidence="3" id="KW-1185">Reference proteome</keyword>
<sequence length="138" mass="15319">MTPCSNFEFRRTGYSKPLSSGGLFACSGSSMVAALNGDKIWAYGSSFLERETSTNVSSGHIDRTGRFIWRDRVDQTVAEVGSMKEDAAVVAVGLERRTSTPISERKTNGRSPETNRDGRSAWRDGVLLRRLYTNTKFK</sequence>
<proteinExistence type="predicted"/>
<evidence type="ECO:0000313" key="3">
    <source>
        <dbReference type="Proteomes" id="UP000325081"/>
    </source>
</evidence>
<protein>
    <submittedName>
        <fullName evidence="2">ABC-type transport system</fullName>
    </submittedName>
</protein>
<evidence type="ECO:0000256" key="1">
    <source>
        <dbReference type="SAM" id="MobiDB-lite"/>
    </source>
</evidence>
<reference evidence="3" key="1">
    <citation type="journal article" date="2019" name="Curr. Biol.">
        <title>Genome Sequence of Striga asiatica Provides Insight into the Evolution of Plant Parasitism.</title>
        <authorList>
            <person name="Yoshida S."/>
            <person name="Kim S."/>
            <person name="Wafula E.K."/>
            <person name="Tanskanen J."/>
            <person name="Kim Y.M."/>
            <person name="Honaas L."/>
            <person name="Yang Z."/>
            <person name="Spallek T."/>
            <person name="Conn C.E."/>
            <person name="Ichihashi Y."/>
            <person name="Cheong K."/>
            <person name="Cui S."/>
            <person name="Der J.P."/>
            <person name="Gundlach H."/>
            <person name="Jiao Y."/>
            <person name="Hori C."/>
            <person name="Ishida J.K."/>
            <person name="Kasahara H."/>
            <person name="Kiba T."/>
            <person name="Kim M.S."/>
            <person name="Koo N."/>
            <person name="Laohavisit A."/>
            <person name="Lee Y.H."/>
            <person name="Lumba S."/>
            <person name="McCourt P."/>
            <person name="Mortimer J.C."/>
            <person name="Mutuku J.M."/>
            <person name="Nomura T."/>
            <person name="Sasaki-Sekimoto Y."/>
            <person name="Seto Y."/>
            <person name="Wang Y."/>
            <person name="Wakatake T."/>
            <person name="Sakakibara H."/>
            <person name="Demura T."/>
            <person name="Yamaguchi S."/>
            <person name="Yoneyama K."/>
            <person name="Manabe R.I."/>
            <person name="Nelson D.C."/>
            <person name="Schulman A.H."/>
            <person name="Timko M.P."/>
            <person name="dePamphilis C.W."/>
            <person name="Choi D."/>
            <person name="Shirasu K."/>
        </authorList>
    </citation>
    <scope>NUCLEOTIDE SEQUENCE [LARGE SCALE GENOMIC DNA]</scope>
    <source>
        <strain evidence="3">cv. UVA1</strain>
    </source>
</reference>
<accession>A0A5A7PEH7</accession>
<organism evidence="2 3">
    <name type="scientific">Striga asiatica</name>
    <name type="common">Asiatic witchweed</name>
    <name type="synonym">Buchnera asiatica</name>
    <dbReference type="NCBI Taxonomy" id="4170"/>
    <lineage>
        <taxon>Eukaryota</taxon>
        <taxon>Viridiplantae</taxon>
        <taxon>Streptophyta</taxon>
        <taxon>Embryophyta</taxon>
        <taxon>Tracheophyta</taxon>
        <taxon>Spermatophyta</taxon>
        <taxon>Magnoliopsida</taxon>
        <taxon>eudicotyledons</taxon>
        <taxon>Gunneridae</taxon>
        <taxon>Pentapetalae</taxon>
        <taxon>asterids</taxon>
        <taxon>lamiids</taxon>
        <taxon>Lamiales</taxon>
        <taxon>Orobanchaceae</taxon>
        <taxon>Buchnereae</taxon>
        <taxon>Striga</taxon>
    </lineage>
</organism>
<comment type="caution">
    <text evidence="2">The sequence shown here is derived from an EMBL/GenBank/DDBJ whole genome shotgun (WGS) entry which is preliminary data.</text>
</comment>
<dbReference type="Proteomes" id="UP000325081">
    <property type="component" value="Unassembled WGS sequence"/>
</dbReference>
<dbReference type="EMBL" id="BKCP01004405">
    <property type="protein sequence ID" value="GER30916.1"/>
    <property type="molecule type" value="Genomic_DNA"/>
</dbReference>
<dbReference type="AlphaFoldDB" id="A0A5A7PEH7"/>